<evidence type="ECO:0000313" key="3">
    <source>
        <dbReference type="EMBL" id="BAN67619.1"/>
    </source>
</evidence>
<gene>
    <name evidence="2" type="primary">PvTRX2</name>
    <name evidence="3" type="synonym">PvTrx22</name>
    <name evidence="4" type="ORF">PVAND_017487</name>
</gene>
<dbReference type="CDD" id="cd02947">
    <property type="entry name" value="TRX_family"/>
    <property type="match status" value="1"/>
</dbReference>
<dbReference type="Gene3D" id="3.40.30.10">
    <property type="entry name" value="Glutaredoxin"/>
    <property type="match status" value="1"/>
</dbReference>
<dbReference type="PANTHER" id="PTHR45663:SF11">
    <property type="entry name" value="GEO12009P1"/>
    <property type="match status" value="1"/>
</dbReference>
<dbReference type="InterPro" id="IPR036249">
    <property type="entry name" value="Thioredoxin-like_sf"/>
</dbReference>
<evidence type="ECO:0000313" key="4">
    <source>
        <dbReference type="EMBL" id="KAG5669602.1"/>
    </source>
</evidence>
<dbReference type="AlphaFoldDB" id="C7G3K8"/>
<dbReference type="Pfam" id="PF00085">
    <property type="entry name" value="Thioredoxin"/>
    <property type="match status" value="1"/>
</dbReference>
<evidence type="ECO:0000259" key="1">
    <source>
        <dbReference type="PROSITE" id="PS51352"/>
    </source>
</evidence>
<dbReference type="EMBL" id="AB842162">
    <property type="protein sequence ID" value="BAN67619.1"/>
    <property type="molecule type" value="mRNA"/>
</dbReference>
<dbReference type="GO" id="GO:0015035">
    <property type="term" value="F:protein-disulfide reductase activity"/>
    <property type="evidence" value="ECO:0007669"/>
    <property type="project" value="TreeGrafter"/>
</dbReference>
<dbReference type="EMBL" id="JADBJN010000004">
    <property type="protein sequence ID" value="KAG5669602.1"/>
    <property type="molecule type" value="Genomic_DNA"/>
</dbReference>
<reference evidence="3" key="2">
    <citation type="submission" date="2013-07" db="EMBL/GenBank/DDBJ databases">
        <title>Functional and evolutionary insights for the origin and mechanisms of complete desiccation tolerance from genome of the sleeping chironomid Polypedilum vanderplanki.</title>
        <authorList>
            <person name="Gusev O."/>
            <person name="Suetsugu Y."/>
            <person name="Cornette R."/>
            <person name="Kawashima T."/>
            <person name="Logacheva M."/>
            <person name="Kondrashev A."/>
            <person name="Penin A."/>
            <person name="Hatanaka R."/>
            <person name="Kikuta S."/>
            <person name="Shimura S."/>
            <person name="Katayose Y."/>
            <person name="Matsumoto T."/>
            <person name="Shagimardanova E."/>
            <person name="Alexeev D."/>
            <person name="Govorun V."/>
            <person name="Wisecaver J."/>
            <person name="Mikheyev A."/>
            <person name="Koyanagi R."/>
            <person name="Nishiyama T."/>
            <person name="Shigenobu S."/>
            <person name="Shibata T.F."/>
            <person name="Hasebe M."/>
            <person name="Okuda T."/>
            <person name="Satoh N."/>
            <person name="Kikawada T."/>
        </authorList>
    </citation>
    <scope>NUCLEOTIDE SEQUENCE</scope>
</reference>
<reference evidence="2" key="1">
    <citation type="journal article" date="2010" name="J. Biol. Chem.">
        <title>Identification of anhydrobiosis-related genes from an expressed sequence tag database in the cryptobiotic midge Polypedilum vanderplanki (Diptera; Chironomidae).</title>
        <authorList>
            <person name="Cornette R."/>
            <person name="Kanamori Y."/>
            <person name="Watanabe M."/>
            <person name="Nakahara Y."/>
            <person name="Gusev O."/>
            <person name="Mitsumasu K."/>
            <person name="Kadono-Okuda K."/>
            <person name="Shimomura M."/>
            <person name="Mita K."/>
            <person name="Kikawada T."/>
            <person name="Okuda T."/>
        </authorList>
    </citation>
    <scope>NUCLEOTIDE SEQUENCE</scope>
</reference>
<evidence type="ECO:0000313" key="2">
    <source>
        <dbReference type="EMBL" id="BAH97746.1"/>
    </source>
</evidence>
<reference evidence="4" key="3">
    <citation type="submission" date="2021-03" db="EMBL/GenBank/DDBJ databases">
        <title>Chromosome level genome of the anhydrobiotic midge Polypedilum vanderplanki.</title>
        <authorList>
            <person name="Yoshida Y."/>
            <person name="Kikawada T."/>
            <person name="Gusev O."/>
        </authorList>
    </citation>
    <scope>NUCLEOTIDE SEQUENCE</scope>
    <source>
        <strain evidence="4">NIAS01</strain>
        <tissue evidence="4">Whole body or cell culture</tissue>
    </source>
</reference>
<proteinExistence type="evidence at transcript level"/>
<sequence>MEGEGIFEVHDKKHFEECVIKSSSPVVVSFLADNETCKKILPRVEQVLEENKGKISMAKIDVNECKDLSEEYGIKTAPVLEIYKDGSIFDSLPGLHDLDEIRSFVKNSIGN</sequence>
<dbReference type="PROSITE" id="PS51352">
    <property type="entry name" value="THIOREDOXIN_2"/>
    <property type="match status" value="1"/>
</dbReference>
<dbReference type="Proteomes" id="UP001107558">
    <property type="component" value="Chromosome 4"/>
</dbReference>
<dbReference type="PANTHER" id="PTHR45663">
    <property type="entry name" value="GEO12009P1"/>
    <property type="match status" value="1"/>
</dbReference>
<dbReference type="SUPFAM" id="SSF52833">
    <property type="entry name" value="Thioredoxin-like"/>
    <property type="match status" value="1"/>
</dbReference>
<evidence type="ECO:0000313" key="5">
    <source>
        <dbReference type="Proteomes" id="UP001107558"/>
    </source>
</evidence>
<name>C7G3K8_POLVA</name>
<accession>C7G3K8</accession>
<protein>
    <submittedName>
        <fullName evidence="2 3">Thioredoxin</fullName>
    </submittedName>
</protein>
<dbReference type="GO" id="GO:0005737">
    <property type="term" value="C:cytoplasm"/>
    <property type="evidence" value="ECO:0007669"/>
    <property type="project" value="TreeGrafter"/>
</dbReference>
<dbReference type="EMBL" id="AB513662">
    <property type="protein sequence ID" value="BAH97746.1"/>
    <property type="molecule type" value="mRNA"/>
</dbReference>
<keyword evidence="5" id="KW-1185">Reference proteome</keyword>
<organism evidence="2">
    <name type="scientific">Polypedilum vanderplanki</name>
    <name type="common">Sleeping chironomid midge</name>
    <dbReference type="NCBI Taxonomy" id="319348"/>
    <lineage>
        <taxon>Eukaryota</taxon>
        <taxon>Metazoa</taxon>
        <taxon>Ecdysozoa</taxon>
        <taxon>Arthropoda</taxon>
        <taxon>Hexapoda</taxon>
        <taxon>Insecta</taxon>
        <taxon>Pterygota</taxon>
        <taxon>Neoptera</taxon>
        <taxon>Endopterygota</taxon>
        <taxon>Diptera</taxon>
        <taxon>Nematocera</taxon>
        <taxon>Chironomoidea</taxon>
        <taxon>Chironomidae</taxon>
        <taxon>Chironominae</taxon>
        <taxon>Polypedilum</taxon>
        <taxon>Polypedilum</taxon>
    </lineage>
</organism>
<feature type="domain" description="Thioredoxin" evidence="1">
    <location>
        <begin position="1"/>
        <end position="110"/>
    </location>
</feature>
<dbReference type="OrthoDB" id="19690at2759"/>
<dbReference type="InterPro" id="IPR013766">
    <property type="entry name" value="Thioredoxin_domain"/>
</dbReference>